<accession>A0ABS8H6I3</accession>
<comment type="caution">
    <text evidence="1">The sequence shown here is derived from an EMBL/GenBank/DDBJ whole genome shotgun (WGS) entry which is preliminary data.</text>
</comment>
<dbReference type="Proteomes" id="UP001198830">
    <property type="component" value="Unassembled WGS sequence"/>
</dbReference>
<evidence type="ECO:0000313" key="1">
    <source>
        <dbReference type="EMBL" id="MCC4233795.1"/>
    </source>
</evidence>
<gene>
    <name evidence="1" type="ORF">LL253_14000</name>
</gene>
<dbReference type="RefSeq" id="WP_228227574.1">
    <property type="nucleotide sequence ID" value="NZ_JAJGNP010000012.1"/>
</dbReference>
<dbReference type="EMBL" id="JAJGNP010000012">
    <property type="protein sequence ID" value="MCC4233795.1"/>
    <property type="molecule type" value="Genomic_DNA"/>
</dbReference>
<protein>
    <recommendedName>
        <fullName evidence="3">Transposase</fullName>
    </recommendedName>
</protein>
<evidence type="ECO:0008006" key="3">
    <source>
        <dbReference type="Google" id="ProtNLM"/>
    </source>
</evidence>
<organism evidence="1 2">
    <name type="scientific">Sphingobium soli</name>
    <dbReference type="NCBI Taxonomy" id="1591116"/>
    <lineage>
        <taxon>Bacteria</taxon>
        <taxon>Pseudomonadati</taxon>
        <taxon>Pseudomonadota</taxon>
        <taxon>Alphaproteobacteria</taxon>
        <taxon>Sphingomonadales</taxon>
        <taxon>Sphingomonadaceae</taxon>
        <taxon>Sphingobium</taxon>
    </lineage>
</organism>
<name>A0ABS8H6I3_9SPHN</name>
<reference evidence="1 2" key="1">
    <citation type="submission" date="2021-10" db="EMBL/GenBank/DDBJ databases">
        <title>The diversity and Nitrogen Metabolism of Culturable Nitrate-Utilizing Bacteria Within the Oxygen Minimum Zone of the Changjiang (Yangtze River)Estuary.</title>
        <authorList>
            <person name="Zhang D."/>
            <person name="Zheng J."/>
            <person name="Liu S."/>
            <person name="He W."/>
        </authorList>
    </citation>
    <scope>NUCLEOTIDE SEQUENCE [LARGE SCALE GENOMIC DNA]</scope>
    <source>
        <strain evidence="1 2">FXH275-2</strain>
    </source>
</reference>
<proteinExistence type="predicted"/>
<keyword evidence="2" id="KW-1185">Reference proteome</keyword>
<evidence type="ECO:0000313" key="2">
    <source>
        <dbReference type="Proteomes" id="UP001198830"/>
    </source>
</evidence>
<sequence>MIQHGEEFKRGHHWPVELMCRVLHVSERGYWSWRSRLISHRERTDMKVLACIPEHYSQGLGSAVHPERPP</sequence>